<dbReference type="NCBIfam" id="NF047752">
    <property type="entry name" value="MntA_antitoxin"/>
    <property type="match status" value="1"/>
</dbReference>
<organism evidence="2 4">
    <name type="scientific">Salinibacter ruber</name>
    <dbReference type="NCBI Taxonomy" id="146919"/>
    <lineage>
        <taxon>Bacteria</taxon>
        <taxon>Pseudomonadati</taxon>
        <taxon>Rhodothermota</taxon>
        <taxon>Rhodothermia</taxon>
        <taxon>Rhodothermales</taxon>
        <taxon>Salinibacteraceae</taxon>
        <taxon>Salinibacter</taxon>
    </lineage>
</organism>
<dbReference type="CDD" id="cd05403">
    <property type="entry name" value="NT_KNTase_like"/>
    <property type="match status" value="1"/>
</dbReference>
<proteinExistence type="predicted"/>
<dbReference type="InterPro" id="IPR041633">
    <property type="entry name" value="Polbeta"/>
</dbReference>
<name>A0A9X2ZUL8_9BACT</name>
<feature type="domain" description="Polymerase beta nucleotidyltransferase" evidence="1">
    <location>
        <begin position="12"/>
        <end position="103"/>
    </location>
</feature>
<dbReference type="EMBL" id="JANTZM010000010">
    <property type="protein sequence ID" value="MCS4158146.1"/>
    <property type="molecule type" value="Genomic_DNA"/>
</dbReference>
<dbReference type="Gene3D" id="3.30.460.10">
    <property type="entry name" value="Beta Polymerase, domain 2"/>
    <property type="match status" value="1"/>
</dbReference>
<dbReference type="InterPro" id="IPR043519">
    <property type="entry name" value="NT_sf"/>
</dbReference>
<evidence type="ECO:0000313" key="4">
    <source>
        <dbReference type="Proteomes" id="UP001155144"/>
    </source>
</evidence>
<comment type="caution">
    <text evidence="2">The sequence shown here is derived from an EMBL/GenBank/DDBJ whole genome shotgun (WGS) entry which is preliminary data.</text>
</comment>
<gene>
    <name evidence="2" type="ORF">GGP45_002252</name>
    <name evidence="3" type="ORF">GGP99_002118</name>
</gene>
<protein>
    <submittedName>
        <fullName evidence="2">Nucleotidyltransferase</fullName>
    </submittedName>
</protein>
<dbReference type="Proteomes" id="UP001155144">
    <property type="component" value="Unassembled WGS sequence"/>
</dbReference>
<dbReference type="RefSeq" id="WP_251941681.1">
    <property type="nucleotide sequence ID" value="NZ_CALTRV010000005.1"/>
</dbReference>
<dbReference type="InterPro" id="IPR052930">
    <property type="entry name" value="TA_antitoxin_MntA"/>
</dbReference>
<sequence>MDTSTIPALSQRLQALFSEEASVRLAYVFGSQVSGKTGPLSDLDVGVLVTDSCLDDPMACRARLAHKVRSCADLDEVDLVLLNQTPIELAYHVIADGERVYEATRATRVEYEAYVLGRYGDFLPTLRAQREQILSESTNDRIQWYREALGRTERTLTALTSASGESKN</sequence>
<reference evidence="2" key="1">
    <citation type="submission" date="2022-08" db="EMBL/GenBank/DDBJ databases">
        <title>Genomic Encyclopedia of Type Strains, Phase V (KMG-V): Genome sequencing to study the core and pangenomes of soil and plant-associated prokaryotes.</title>
        <authorList>
            <person name="Whitman W."/>
        </authorList>
    </citation>
    <scope>NUCLEOTIDE SEQUENCE</scope>
    <source>
        <strain evidence="3">SP3002</strain>
        <strain evidence="2">SP3026</strain>
    </source>
</reference>
<dbReference type="Proteomes" id="UP001155110">
    <property type="component" value="Unassembled WGS sequence"/>
</dbReference>
<dbReference type="SUPFAM" id="SSF81301">
    <property type="entry name" value="Nucleotidyltransferase"/>
    <property type="match status" value="1"/>
</dbReference>
<evidence type="ECO:0000313" key="3">
    <source>
        <dbReference type="EMBL" id="MCS4158146.1"/>
    </source>
</evidence>
<dbReference type="PANTHER" id="PTHR43852:SF3">
    <property type="entry name" value="NUCLEOTIDYLTRANSFERASE"/>
    <property type="match status" value="1"/>
</dbReference>
<evidence type="ECO:0000259" key="1">
    <source>
        <dbReference type="Pfam" id="PF18765"/>
    </source>
</evidence>
<accession>A0A9X2ZUL8</accession>
<evidence type="ECO:0000313" key="2">
    <source>
        <dbReference type="EMBL" id="MCS4121899.1"/>
    </source>
</evidence>
<dbReference type="EMBL" id="JANUBL010000003">
    <property type="protein sequence ID" value="MCS4121899.1"/>
    <property type="molecule type" value="Genomic_DNA"/>
</dbReference>
<dbReference type="Pfam" id="PF18765">
    <property type="entry name" value="Polbeta"/>
    <property type="match status" value="1"/>
</dbReference>
<dbReference type="AlphaFoldDB" id="A0A9X2ZUL8"/>
<dbReference type="PANTHER" id="PTHR43852">
    <property type="entry name" value="NUCLEOTIDYLTRANSFERASE"/>
    <property type="match status" value="1"/>
</dbReference>